<protein>
    <submittedName>
        <fullName evidence="1">Prophage CP4-57 integrase domain protein</fullName>
    </submittedName>
</protein>
<gene>
    <name evidence="1" type="ORF">ECDEC2D_3127</name>
</gene>
<sequence length="60" mass="7113">MKKASVTEDYADDIWRSIEEMSFLQLATLALQILKLTHWFRPSNRFRPEEQNRLSPVPAH</sequence>
<evidence type="ECO:0000313" key="1">
    <source>
        <dbReference type="EMBL" id="EHU43387.1"/>
    </source>
</evidence>
<accession>A0A828TYR3</accession>
<organism evidence="1 2">
    <name type="scientific">Escherichia coli DEC2D</name>
    <dbReference type="NCBI Taxonomy" id="868141"/>
    <lineage>
        <taxon>Bacteria</taxon>
        <taxon>Pseudomonadati</taxon>
        <taxon>Pseudomonadota</taxon>
        <taxon>Gammaproteobacteria</taxon>
        <taxon>Enterobacterales</taxon>
        <taxon>Enterobacteriaceae</taxon>
        <taxon>Escherichia</taxon>
    </lineage>
</organism>
<proteinExistence type="predicted"/>
<reference evidence="1 2" key="1">
    <citation type="journal article" date="2012" name="J. Bacteriol.">
        <title>Draft Genome Sequences of the Diarrheagenic Escherichia coli Collection.</title>
        <authorList>
            <person name="Hazen T.H."/>
            <person name="Sahl J.W."/>
            <person name="Redman J.C."/>
            <person name="Morris C.R."/>
            <person name="Daugherty S.C."/>
            <person name="Chibucos M.C."/>
            <person name="Sengamalay N.A."/>
            <person name="Fraser-Liggett C.M."/>
            <person name="Steinsland H."/>
            <person name="Whittam T.S."/>
            <person name="Whittam B."/>
            <person name="Manning S.D."/>
            <person name="Rasko D.A."/>
        </authorList>
    </citation>
    <scope>NUCLEOTIDE SEQUENCE [LARGE SCALE GENOMIC DNA]</scope>
    <source>
        <strain evidence="1 2">DEC2D</strain>
    </source>
</reference>
<name>A0A828TYR3_ECOLX</name>
<evidence type="ECO:0000313" key="2">
    <source>
        <dbReference type="Proteomes" id="UP000005272"/>
    </source>
</evidence>
<dbReference type="Proteomes" id="UP000005272">
    <property type="component" value="Unassembled WGS sequence"/>
</dbReference>
<comment type="caution">
    <text evidence="1">The sequence shown here is derived from an EMBL/GenBank/DDBJ whole genome shotgun (WGS) entry which is preliminary data.</text>
</comment>
<dbReference type="EMBL" id="AIFC01000026">
    <property type="protein sequence ID" value="EHU43387.1"/>
    <property type="molecule type" value="Genomic_DNA"/>
</dbReference>
<dbReference type="AlphaFoldDB" id="A0A828TYR3"/>